<dbReference type="Pfam" id="PF12796">
    <property type="entry name" value="Ank_2"/>
    <property type="match status" value="1"/>
</dbReference>
<proteinExistence type="predicted"/>
<feature type="repeat" description="ANK" evidence="3">
    <location>
        <begin position="107"/>
        <end position="139"/>
    </location>
</feature>
<evidence type="ECO:0000256" key="1">
    <source>
        <dbReference type="ARBA" id="ARBA00022737"/>
    </source>
</evidence>
<organism evidence="4 5">
    <name type="scientific">Mytilus edulis</name>
    <name type="common">Blue mussel</name>
    <dbReference type="NCBI Taxonomy" id="6550"/>
    <lineage>
        <taxon>Eukaryota</taxon>
        <taxon>Metazoa</taxon>
        <taxon>Spiralia</taxon>
        <taxon>Lophotrochozoa</taxon>
        <taxon>Mollusca</taxon>
        <taxon>Bivalvia</taxon>
        <taxon>Autobranchia</taxon>
        <taxon>Pteriomorphia</taxon>
        <taxon>Mytilida</taxon>
        <taxon>Mytiloidea</taxon>
        <taxon>Mytilidae</taxon>
        <taxon>Mytilinae</taxon>
        <taxon>Mytilus</taxon>
    </lineage>
</organism>
<name>A0A8S3SWF4_MYTED</name>
<comment type="caution">
    <text evidence="4">The sequence shown here is derived from an EMBL/GenBank/DDBJ whole genome shotgun (WGS) entry which is preliminary data.</text>
</comment>
<feature type="repeat" description="ANK" evidence="3">
    <location>
        <begin position="74"/>
        <end position="106"/>
    </location>
</feature>
<dbReference type="PROSITE" id="PS50088">
    <property type="entry name" value="ANK_REPEAT"/>
    <property type="match status" value="2"/>
</dbReference>
<evidence type="ECO:0000313" key="4">
    <source>
        <dbReference type="EMBL" id="CAG2221110.1"/>
    </source>
</evidence>
<dbReference type="SMART" id="SM00248">
    <property type="entry name" value="ANK"/>
    <property type="match status" value="3"/>
</dbReference>
<dbReference type="PANTHER" id="PTHR24173">
    <property type="entry name" value="ANKYRIN REPEAT CONTAINING"/>
    <property type="match status" value="1"/>
</dbReference>
<dbReference type="SUPFAM" id="SSF48403">
    <property type="entry name" value="Ankyrin repeat"/>
    <property type="match status" value="1"/>
</dbReference>
<evidence type="ECO:0000313" key="5">
    <source>
        <dbReference type="Proteomes" id="UP000683360"/>
    </source>
</evidence>
<dbReference type="Gene3D" id="1.25.40.20">
    <property type="entry name" value="Ankyrin repeat-containing domain"/>
    <property type="match status" value="1"/>
</dbReference>
<accession>A0A8S3SWF4</accession>
<dbReference type="AlphaFoldDB" id="A0A8S3SWF4"/>
<dbReference type="OrthoDB" id="6109495at2759"/>
<keyword evidence="1" id="KW-0677">Repeat</keyword>
<protein>
    <submittedName>
        <fullName evidence="4">Uncharacterized protein</fullName>
    </submittedName>
</protein>
<keyword evidence="5" id="KW-1185">Reference proteome</keyword>
<dbReference type="PROSITE" id="PS51257">
    <property type="entry name" value="PROKAR_LIPOPROTEIN"/>
    <property type="match status" value="1"/>
</dbReference>
<dbReference type="InterPro" id="IPR036770">
    <property type="entry name" value="Ankyrin_rpt-contain_sf"/>
</dbReference>
<evidence type="ECO:0000256" key="2">
    <source>
        <dbReference type="ARBA" id="ARBA00023043"/>
    </source>
</evidence>
<dbReference type="PANTHER" id="PTHR24173:SF74">
    <property type="entry name" value="ANKYRIN REPEAT DOMAIN-CONTAINING PROTEIN 16"/>
    <property type="match status" value="1"/>
</dbReference>
<evidence type="ECO:0000256" key="3">
    <source>
        <dbReference type="PROSITE-ProRule" id="PRU00023"/>
    </source>
</evidence>
<dbReference type="InterPro" id="IPR002110">
    <property type="entry name" value="Ankyrin_rpt"/>
</dbReference>
<dbReference type="Proteomes" id="UP000683360">
    <property type="component" value="Unassembled WGS sequence"/>
</dbReference>
<sequence>MLQNKWPLYLSSLYGCCILLKFLLERKHQTSHPNARVTTKNKTNVSDESSFEISTEDMYIEFDYHVWNACRIKQKNAPLVAACEEGYFEIVQTLVKYGYDIDFVNPNLRSPLMAACYYGHADIIKYLLGCNCNVDLGDDEGQTALHIACREKET</sequence>
<keyword evidence="2 3" id="KW-0040">ANK repeat</keyword>
<reference evidence="4" key="1">
    <citation type="submission" date="2021-03" db="EMBL/GenBank/DDBJ databases">
        <authorList>
            <person name="Bekaert M."/>
        </authorList>
    </citation>
    <scope>NUCLEOTIDE SEQUENCE</scope>
</reference>
<gene>
    <name evidence="4" type="ORF">MEDL_34552</name>
</gene>
<dbReference type="EMBL" id="CAJPWZ010001676">
    <property type="protein sequence ID" value="CAG2221110.1"/>
    <property type="molecule type" value="Genomic_DNA"/>
</dbReference>